<reference evidence="9" key="1">
    <citation type="submission" date="2016-10" db="EMBL/GenBank/DDBJ databases">
        <authorList>
            <person name="Varghese N."/>
            <person name="Submissions S."/>
        </authorList>
    </citation>
    <scope>NUCLEOTIDE SEQUENCE [LARGE SCALE GENOMIC DNA]</scope>
    <source>
        <strain evidence="9">CGMCC 1.3704</strain>
    </source>
</reference>
<dbReference type="InterPro" id="IPR005471">
    <property type="entry name" value="Tscrpt_reg_IclR_N"/>
</dbReference>
<name>A0A1I3RGN9_HALDA</name>
<evidence type="ECO:0000256" key="3">
    <source>
        <dbReference type="ARBA" id="ARBA00023163"/>
    </source>
</evidence>
<comment type="function">
    <text evidence="4">May be an activator protein for the gylABX operon.</text>
</comment>
<keyword evidence="3" id="KW-0804">Transcription</keyword>
<dbReference type="Pfam" id="PF01614">
    <property type="entry name" value="IclR_C"/>
    <property type="match status" value="1"/>
</dbReference>
<dbReference type="PANTHER" id="PTHR30136:SF35">
    <property type="entry name" value="HTH-TYPE TRANSCRIPTIONAL REGULATOR RV1719"/>
    <property type="match status" value="1"/>
</dbReference>
<dbReference type="Proteomes" id="UP000183557">
    <property type="component" value="Unassembled WGS sequence"/>
</dbReference>
<keyword evidence="2" id="KW-0238">DNA-binding</keyword>
<keyword evidence="9" id="KW-1185">Reference proteome</keyword>
<dbReference type="GO" id="GO:0045892">
    <property type="term" value="P:negative regulation of DNA-templated transcription"/>
    <property type="evidence" value="ECO:0007669"/>
    <property type="project" value="TreeGrafter"/>
</dbReference>
<dbReference type="InterPro" id="IPR029016">
    <property type="entry name" value="GAF-like_dom_sf"/>
</dbReference>
<dbReference type="InterPro" id="IPR014757">
    <property type="entry name" value="Tscrpt_reg_IclR_C"/>
</dbReference>
<dbReference type="PANTHER" id="PTHR30136">
    <property type="entry name" value="HELIX-TURN-HELIX TRANSCRIPTIONAL REGULATOR, ICLR FAMILY"/>
    <property type="match status" value="1"/>
</dbReference>
<dbReference type="Gene3D" id="1.10.10.10">
    <property type="entry name" value="Winged helix-like DNA-binding domain superfamily/Winged helix DNA-binding domain"/>
    <property type="match status" value="1"/>
</dbReference>
<evidence type="ECO:0000256" key="5">
    <source>
        <dbReference type="ARBA" id="ARBA00070406"/>
    </source>
</evidence>
<dbReference type="FunFam" id="1.10.10.10:FF:000056">
    <property type="entry name" value="IclR family transcriptional regulator"/>
    <property type="match status" value="1"/>
</dbReference>
<gene>
    <name evidence="8" type="ORF">SAMN04487936_102199</name>
</gene>
<feature type="domain" description="HTH iclR-type" evidence="6">
    <location>
        <begin position="4"/>
        <end position="66"/>
    </location>
</feature>
<dbReference type="EMBL" id="FOSB01000002">
    <property type="protein sequence ID" value="SFJ44437.1"/>
    <property type="molecule type" value="Genomic_DNA"/>
</dbReference>
<organism evidence="8 9">
    <name type="scientific">Halobacillus dabanensis</name>
    <dbReference type="NCBI Taxonomy" id="240302"/>
    <lineage>
        <taxon>Bacteria</taxon>
        <taxon>Bacillati</taxon>
        <taxon>Bacillota</taxon>
        <taxon>Bacilli</taxon>
        <taxon>Bacillales</taxon>
        <taxon>Bacillaceae</taxon>
        <taxon>Halobacillus</taxon>
    </lineage>
</organism>
<evidence type="ECO:0000313" key="9">
    <source>
        <dbReference type="Proteomes" id="UP000183557"/>
    </source>
</evidence>
<evidence type="ECO:0000256" key="2">
    <source>
        <dbReference type="ARBA" id="ARBA00023125"/>
    </source>
</evidence>
<sequence length="254" mass="28687">MSNVQSVDRSLSILEILANEQRGLSITELSYRLSLAKSTVHRLISTLVQRGYIVQNSETDKYSLGMKVVALSNFVLENLDIRNVVRKHIEALGNKTDEVVHLCIQERDHVIYIDKVESNHTIRMYSRIGKQALMHCTGVGKVLMSEMDKKEIDSIIERQGLPSYTESTITDRDTLLENLKQIRKQGFALDELEHEEGMRCVAAPVRDHTGKVIASISIAGPTSRITKERVEKELIPQLLNAAQLCSRDMGNIQF</sequence>
<dbReference type="SUPFAM" id="SSF55781">
    <property type="entry name" value="GAF domain-like"/>
    <property type="match status" value="1"/>
</dbReference>
<dbReference type="AlphaFoldDB" id="A0A1I3RGN9"/>
<dbReference type="Gene3D" id="3.30.450.40">
    <property type="match status" value="1"/>
</dbReference>
<dbReference type="InterPro" id="IPR036388">
    <property type="entry name" value="WH-like_DNA-bd_sf"/>
</dbReference>
<protein>
    <recommendedName>
        <fullName evidence="5">Glycerol operon regulatory protein</fullName>
    </recommendedName>
</protein>
<dbReference type="PROSITE" id="PS51078">
    <property type="entry name" value="ICLR_ED"/>
    <property type="match status" value="1"/>
</dbReference>
<dbReference type="PROSITE" id="PS51077">
    <property type="entry name" value="HTH_ICLR"/>
    <property type="match status" value="1"/>
</dbReference>
<accession>A0A1I3RGN9</accession>
<evidence type="ECO:0000256" key="4">
    <source>
        <dbReference type="ARBA" id="ARBA00058938"/>
    </source>
</evidence>
<dbReference type="SMART" id="SM00346">
    <property type="entry name" value="HTH_ICLR"/>
    <property type="match status" value="1"/>
</dbReference>
<dbReference type="OrthoDB" id="9791752at2"/>
<keyword evidence="1" id="KW-0805">Transcription regulation</keyword>
<evidence type="ECO:0000259" key="7">
    <source>
        <dbReference type="PROSITE" id="PS51078"/>
    </source>
</evidence>
<evidence type="ECO:0000259" key="6">
    <source>
        <dbReference type="PROSITE" id="PS51077"/>
    </source>
</evidence>
<dbReference type="GO" id="GO:0003677">
    <property type="term" value="F:DNA binding"/>
    <property type="evidence" value="ECO:0007669"/>
    <property type="project" value="UniProtKB-KW"/>
</dbReference>
<proteinExistence type="predicted"/>
<evidence type="ECO:0000256" key="1">
    <source>
        <dbReference type="ARBA" id="ARBA00023015"/>
    </source>
</evidence>
<dbReference type="Pfam" id="PF09339">
    <property type="entry name" value="HTH_IclR"/>
    <property type="match status" value="1"/>
</dbReference>
<dbReference type="InterPro" id="IPR036390">
    <property type="entry name" value="WH_DNA-bd_sf"/>
</dbReference>
<dbReference type="InterPro" id="IPR050707">
    <property type="entry name" value="HTH_MetabolicPath_Reg"/>
</dbReference>
<dbReference type="GO" id="GO:0003700">
    <property type="term" value="F:DNA-binding transcription factor activity"/>
    <property type="evidence" value="ECO:0007669"/>
    <property type="project" value="TreeGrafter"/>
</dbReference>
<feature type="domain" description="IclR-ED" evidence="7">
    <location>
        <begin position="67"/>
        <end position="251"/>
    </location>
</feature>
<dbReference type="SUPFAM" id="SSF46785">
    <property type="entry name" value="Winged helix' DNA-binding domain"/>
    <property type="match status" value="1"/>
</dbReference>
<dbReference type="RefSeq" id="WP_075035299.1">
    <property type="nucleotide sequence ID" value="NZ_FOSB01000002.1"/>
</dbReference>
<evidence type="ECO:0000313" key="8">
    <source>
        <dbReference type="EMBL" id="SFJ44437.1"/>
    </source>
</evidence>